<keyword evidence="3" id="KW-1185">Reference proteome</keyword>
<feature type="compositionally biased region" description="Gly residues" evidence="1">
    <location>
        <begin position="279"/>
        <end position="290"/>
    </location>
</feature>
<feature type="compositionally biased region" description="Low complexity" evidence="1">
    <location>
        <begin position="26"/>
        <end position="50"/>
    </location>
</feature>
<proteinExistence type="predicted"/>
<organism evidence="2 3">
    <name type="scientific">Halocalculus aciditolerans</name>
    <dbReference type="NCBI Taxonomy" id="1383812"/>
    <lineage>
        <taxon>Archaea</taxon>
        <taxon>Methanobacteriati</taxon>
        <taxon>Methanobacteriota</taxon>
        <taxon>Stenosarchaea group</taxon>
        <taxon>Halobacteria</taxon>
        <taxon>Halobacteriales</taxon>
        <taxon>Halobacteriaceae</taxon>
        <taxon>Halocalculus</taxon>
    </lineage>
</organism>
<dbReference type="EMBL" id="BMPG01000001">
    <property type="protein sequence ID" value="GGL51531.1"/>
    <property type="molecule type" value="Genomic_DNA"/>
</dbReference>
<gene>
    <name evidence="2" type="ORF">GCM10009039_07260</name>
</gene>
<feature type="compositionally biased region" description="Gly residues" evidence="1">
    <location>
        <begin position="241"/>
        <end position="257"/>
    </location>
</feature>
<reference evidence="2" key="1">
    <citation type="journal article" date="2014" name="Int. J. Syst. Evol. Microbiol.">
        <title>Complete genome sequence of Corynebacterium casei LMG S-19264T (=DSM 44701T), isolated from a smear-ripened cheese.</title>
        <authorList>
            <consortium name="US DOE Joint Genome Institute (JGI-PGF)"/>
            <person name="Walter F."/>
            <person name="Albersmeier A."/>
            <person name="Kalinowski J."/>
            <person name="Ruckert C."/>
        </authorList>
    </citation>
    <scope>NUCLEOTIDE SEQUENCE</scope>
    <source>
        <strain evidence="2">JCM 19596</strain>
    </source>
</reference>
<reference evidence="2" key="2">
    <citation type="submission" date="2020-09" db="EMBL/GenBank/DDBJ databases">
        <authorList>
            <person name="Sun Q."/>
            <person name="Ohkuma M."/>
        </authorList>
    </citation>
    <scope>NUCLEOTIDE SEQUENCE</scope>
    <source>
        <strain evidence="2">JCM 19596</strain>
    </source>
</reference>
<feature type="compositionally biased region" description="Basic and acidic residues" evidence="1">
    <location>
        <begin position="176"/>
        <end position="186"/>
    </location>
</feature>
<evidence type="ECO:0000313" key="3">
    <source>
        <dbReference type="Proteomes" id="UP000607197"/>
    </source>
</evidence>
<protein>
    <submittedName>
        <fullName evidence="2">Uncharacterized protein</fullName>
    </submittedName>
</protein>
<feature type="compositionally biased region" description="Basic and acidic residues" evidence="1">
    <location>
        <begin position="197"/>
        <end position="207"/>
    </location>
</feature>
<feature type="region of interest" description="Disordered" evidence="1">
    <location>
        <begin position="176"/>
        <end position="303"/>
    </location>
</feature>
<evidence type="ECO:0000313" key="2">
    <source>
        <dbReference type="EMBL" id="GGL51531.1"/>
    </source>
</evidence>
<evidence type="ECO:0000256" key="1">
    <source>
        <dbReference type="SAM" id="MobiDB-lite"/>
    </source>
</evidence>
<sequence>MSRTLHALLVVLVVLVAVPGGAAGLFAPAASPASNNTTSGATTNDTAANDTADRGPGFGVRLTGFMAESAADADTSVEQEFWEQDFERSRNHTRAAMGRTNDLRERYSTLQERQRDLLAMRANDTGPGNSVEARLRAVNASLDALADAIDHTTEMTHRHNATPPELDELRDAVRNHSRGRDADRGRTGKPPWAGGGEGEHDGERVDARNATNGSAEDGGGDGRPTGTTESPGADDGRDGGDGGQNGHGAGDGQNGDGGDGRDRGANDGQNGDGADDGQDGGGDGRNGGGQPPWAGGDSDDGDR</sequence>
<dbReference type="Proteomes" id="UP000607197">
    <property type="component" value="Unassembled WGS sequence"/>
</dbReference>
<feature type="region of interest" description="Disordered" evidence="1">
    <location>
        <begin position="26"/>
        <end position="55"/>
    </location>
</feature>
<accession>A0A830FGV4</accession>
<name>A0A830FGV4_9EURY</name>
<dbReference type="RefSeq" id="WP_188975940.1">
    <property type="nucleotide sequence ID" value="NZ_BMPG01000001.1"/>
</dbReference>
<comment type="caution">
    <text evidence="2">The sequence shown here is derived from an EMBL/GenBank/DDBJ whole genome shotgun (WGS) entry which is preliminary data.</text>
</comment>
<dbReference type="AlphaFoldDB" id="A0A830FGV4"/>